<dbReference type="PANTHER" id="PTHR34220:SF7">
    <property type="entry name" value="SENSOR HISTIDINE KINASE YPDA"/>
    <property type="match status" value="1"/>
</dbReference>
<proteinExistence type="predicted"/>
<dbReference type="EMBL" id="JBHSAS010000006">
    <property type="protein sequence ID" value="MFC4027822.1"/>
    <property type="molecule type" value="Genomic_DNA"/>
</dbReference>
<dbReference type="Gene3D" id="3.30.565.10">
    <property type="entry name" value="Histidine kinase-like ATPase, C-terminal domain"/>
    <property type="match status" value="1"/>
</dbReference>
<comment type="caution">
    <text evidence="3">The sequence shown here is derived from an EMBL/GenBank/DDBJ whole genome shotgun (WGS) entry which is preliminary data.</text>
</comment>
<gene>
    <name evidence="3" type="ORF">ACFOS1_10440</name>
</gene>
<keyword evidence="1" id="KW-0812">Transmembrane</keyword>
<dbReference type="InterPro" id="IPR019734">
    <property type="entry name" value="TPR_rpt"/>
</dbReference>
<reference evidence="4" key="1">
    <citation type="journal article" date="2019" name="Int. J. Syst. Evol. Microbiol.">
        <title>The Global Catalogue of Microorganisms (GCM) 10K type strain sequencing project: providing services to taxonomists for standard genome sequencing and annotation.</title>
        <authorList>
            <consortium name="The Broad Institute Genomics Platform"/>
            <consortium name="The Broad Institute Genome Sequencing Center for Infectious Disease"/>
            <person name="Wu L."/>
            <person name="Ma J."/>
        </authorList>
    </citation>
    <scope>NUCLEOTIDE SEQUENCE [LARGE SCALE GENOMIC DNA]</scope>
    <source>
        <strain evidence="4">CECT 9128</strain>
    </source>
</reference>
<dbReference type="InterPro" id="IPR010559">
    <property type="entry name" value="Sig_transdc_His_kin_internal"/>
</dbReference>
<evidence type="ECO:0000259" key="2">
    <source>
        <dbReference type="Pfam" id="PF06580"/>
    </source>
</evidence>
<keyword evidence="1" id="KW-1133">Transmembrane helix</keyword>
<dbReference type="Pfam" id="PF13181">
    <property type="entry name" value="TPR_8"/>
    <property type="match status" value="2"/>
</dbReference>
<feature type="transmembrane region" description="Helical" evidence="1">
    <location>
        <begin position="333"/>
        <end position="352"/>
    </location>
</feature>
<evidence type="ECO:0000256" key="1">
    <source>
        <dbReference type="SAM" id="Phobius"/>
    </source>
</evidence>
<dbReference type="Pfam" id="PF13424">
    <property type="entry name" value="TPR_12"/>
    <property type="match status" value="1"/>
</dbReference>
<feature type="domain" description="Signal transduction histidine kinase internal region" evidence="2">
    <location>
        <begin position="368"/>
        <end position="445"/>
    </location>
</feature>
<dbReference type="RefSeq" id="WP_290233201.1">
    <property type="nucleotide sequence ID" value="NZ_JAUFPZ010000002.1"/>
</dbReference>
<dbReference type="Pfam" id="PF06580">
    <property type="entry name" value="His_kinase"/>
    <property type="match status" value="1"/>
</dbReference>
<organism evidence="3 4">
    <name type="scientific">Zunongwangia endophytica</name>
    <dbReference type="NCBI Taxonomy" id="1808945"/>
    <lineage>
        <taxon>Bacteria</taxon>
        <taxon>Pseudomonadati</taxon>
        <taxon>Bacteroidota</taxon>
        <taxon>Flavobacteriia</taxon>
        <taxon>Flavobacteriales</taxon>
        <taxon>Flavobacteriaceae</taxon>
        <taxon>Zunongwangia</taxon>
    </lineage>
</organism>
<keyword evidence="1" id="KW-0472">Membrane</keyword>
<dbReference type="Proteomes" id="UP001595793">
    <property type="component" value="Unassembled WGS sequence"/>
</dbReference>
<dbReference type="SMART" id="SM00028">
    <property type="entry name" value="TPR"/>
    <property type="match status" value="5"/>
</dbReference>
<dbReference type="InterPro" id="IPR011990">
    <property type="entry name" value="TPR-like_helical_dom_sf"/>
</dbReference>
<evidence type="ECO:0000313" key="4">
    <source>
        <dbReference type="Proteomes" id="UP001595793"/>
    </source>
</evidence>
<keyword evidence="4" id="KW-1185">Reference proteome</keyword>
<dbReference type="InterPro" id="IPR050640">
    <property type="entry name" value="Bact_2-comp_sensor_kinase"/>
</dbReference>
<evidence type="ECO:0000313" key="3">
    <source>
        <dbReference type="EMBL" id="MFC4027822.1"/>
    </source>
</evidence>
<sequence length="574" mass="65841">MRLKSHSSISILSFFSGFIIFLCSLNIQAQSKATNKVDSLLRTGQFEKASELYKLEIESTDDSTALAAAYIGLAKSQLVRSKFDSALENYIHAEAFTNSQNKENLQDIYTGIGVVHSKLQNFKKAEFYLQKALQQATKPTIQTLKVYINLAGVYVETNNPEALATYQKSLALAQKLKRKDIQAVVYNNLSNYYIEHKNWDLARFNASKSLQIREQLQMPNSVITYNNYGYALVQLGQINKGIAAYKKVLPKASLQEKERLLLNLMNAYKEAGDYKESLVFSQQHDVVKDSIAANRYREKIASIQTAYETEKNQKKIALLETENKHKKREFQQLMIGGIILLALVLIIVFLYLKNQKVKQKLAKSKLKQQLLQVQLNPHFLFNALQQIQFYIFNNEKEYSMEYLANFSRLIRLVLETSNKEFIALSDEVEMLKNYLYLQQSAASNKFKYSFTINTEADSSELQIPVMLLQPFLENAVLHGVKDHNNGEIKVLFKEDVANQKIITEIIDNGKGIQQTKKINSQRLHTSMGSAILDERVLEYNKTHSRKITVQLEEVEKSNEYPGTRIIIEMPYRLA</sequence>
<dbReference type="Gene3D" id="1.25.40.10">
    <property type="entry name" value="Tetratricopeptide repeat domain"/>
    <property type="match status" value="2"/>
</dbReference>
<name>A0ABV8HAG4_9FLAO</name>
<dbReference type="SUPFAM" id="SSF48452">
    <property type="entry name" value="TPR-like"/>
    <property type="match status" value="1"/>
</dbReference>
<dbReference type="InterPro" id="IPR036890">
    <property type="entry name" value="HATPase_C_sf"/>
</dbReference>
<protein>
    <submittedName>
        <fullName evidence="3">Tetratricopeptide repeat protein</fullName>
    </submittedName>
</protein>
<dbReference type="SUPFAM" id="SSF55874">
    <property type="entry name" value="ATPase domain of HSP90 chaperone/DNA topoisomerase II/histidine kinase"/>
    <property type="match status" value="1"/>
</dbReference>
<accession>A0ABV8HAG4</accession>
<dbReference type="PANTHER" id="PTHR34220">
    <property type="entry name" value="SENSOR HISTIDINE KINASE YPDA"/>
    <property type="match status" value="1"/>
</dbReference>